<sequence length="92" mass="10617">MLPYFASSGTLRAPSFMIYISPISPPFSFMPTMMPDWVKDPTNRRSTNDFCFFLKDSLISCHSKKQTLVARSSTEVEYRALANTTQELIWLR</sequence>
<name>A0A7J0GYL1_9ERIC</name>
<reference evidence="1 2" key="1">
    <citation type="submission" date="2019-07" db="EMBL/GenBank/DDBJ databases">
        <title>De Novo Assembly of kiwifruit Actinidia rufa.</title>
        <authorList>
            <person name="Sugita-Konishi S."/>
            <person name="Sato K."/>
            <person name="Mori E."/>
            <person name="Abe Y."/>
            <person name="Kisaki G."/>
            <person name="Hamano K."/>
            <person name="Suezawa K."/>
            <person name="Otani M."/>
            <person name="Fukuda T."/>
            <person name="Manabe T."/>
            <person name="Gomi K."/>
            <person name="Tabuchi M."/>
            <person name="Akimitsu K."/>
            <person name="Kataoka I."/>
        </authorList>
    </citation>
    <scope>NUCLEOTIDE SEQUENCE [LARGE SCALE GENOMIC DNA]</scope>
    <source>
        <strain evidence="2">cv. Fuchu</strain>
    </source>
</reference>
<comment type="caution">
    <text evidence="1">The sequence shown here is derived from an EMBL/GenBank/DDBJ whole genome shotgun (WGS) entry which is preliminary data.</text>
</comment>
<accession>A0A7J0GYL1</accession>
<gene>
    <name evidence="1" type="ORF">Acr_25g0002270</name>
</gene>
<protein>
    <submittedName>
        <fullName evidence="1">Uncharacterized protein</fullName>
    </submittedName>
</protein>
<proteinExistence type="predicted"/>
<organism evidence="1 2">
    <name type="scientific">Actinidia rufa</name>
    <dbReference type="NCBI Taxonomy" id="165716"/>
    <lineage>
        <taxon>Eukaryota</taxon>
        <taxon>Viridiplantae</taxon>
        <taxon>Streptophyta</taxon>
        <taxon>Embryophyta</taxon>
        <taxon>Tracheophyta</taxon>
        <taxon>Spermatophyta</taxon>
        <taxon>Magnoliopsida</taxon>
        <taxon>eudicotyledons</taxon>
        <taxon>Gunneridae</taxon>
        <taxon>Pentapetalae</taxon>
        <taxon>asterids</taxon>
        <taxon>Ericales</taxon>
        <taxon>Actinidiaceae</taxon>
        <taxon>Actinidia</taxon>
    </lineage>
</organism>
<dbReference type="PANTHER" id="PTHR11439:SF461">
    <property type="entry name" value="OS10G0432200 PROTEIN"/>
    <property type="match status" value="1"/>
</dbReference>
<dbReference type="OrthoDB" id="414945at2759"/>
<dbReference type="Proteomes" id="UP000585474">
    <property type="component" value="Unassembled WGS sequence"/>
</dbReference>
<dbReference type="CDD" id="cd09272">
    <property type="entry name" value="RNase_HI_RT_Ty1"/>
    <property type="match status" value="1"/>
</dbReference>
<dbReference type="PANTHER" id="PTHR11439">
    <property type="entry name" value="GAG-POL-RELATED RETROTRANSPOSON"/>
    <property type="match status" value="1"/>
</dbReference>
<evidence type="ECO:0000313" key="1">
    <source>
        <dbReference type="EMBL" id="GFZ15818.1"/>
    </source>
</evidence>
<evidence type="ECO:0000313" key="2">
    <source>
        <dbReference type="Proteomes" id="UP000585474"/>
    </source>
</evidence>
<dbReference type="EMBL" id="BJWL01000025">
    <property type="protein sequence ID" value="GFZ15818.1"/>
    <property type="molecule type" value="Genomic_DNA"/>
</dbReference>
<dbReference type="AlphaFoldDB" id="A0A7J0GYL1"/>
<keyword evidence="2" id="KW-1185">Reference proteome</keyword>